<evidence type="ECO:0000256" key="13">
    <source>
        <dbReference type="SAM" id="Phobius"/>
    </source>
</evidence>
<dbReference type="FunFam" id="3.40.50.300:FF:000973">
    <property type="entry name" value="Multidrug resistance-associated protein 4"/>
    <property type="match status" value="1"/>
</dbReference>
<evidence type="ECO:0000256" key="4">
    <source>
        <dbReference type="ARBA" id="ARBA00022448"/>
    </source>
</evidence>
<evidence type="ECO:0000313" key="16">
    <source>
        <dbReference type="EMBL" id="KAJ6218563.1"/>
    </source>
</evidence>
<gene>
    <name evidence="16" type="ORF">RDWZM_009720</name>
</gene>
<feature type="transmembrane region" description="Helical" evidence="13">
    <location>
        <begin position="997"/>
        <end position="1028"/>
    </location>
</feature>
<comment type="similarity">
    <text evidence="2">Belongs to the ABC transporter superfamily. ABCC family. Conjugate transporter (TC 3.A.1.208) subfamily.</text>
</comment>
<keyword evidence="9" id="KW-1278">Translocase</keyword>
<feature type="transmembrane region" description="Helical" evidence="13">
    <location>
        <begin position="329"/>
        <end position="349"/>
    </location>
</feature>
<dbReference type="FunFam" id="1.20.1560.10:FF:000013">
    <property type="entry name" value="ABC transporter C family member 2"/>
    <property type="match status" value="1"/>
</dbReference>
<sequence length="1434" mass="164344">MEPFLVALCNETQLEVLDQSIWKNRTIYYFNDCFQQAFIIAPINVVILTFFAFHLGFYSRYSFSLSGTLNQISTVTVLRFATLLVILALQLSTYLFNFYNLNLIVQVVLVLKLIVITIYSLFLFKSLRIIYFEEKFKILKFSFLIIVVAGLSENFTCFFSSPKINNIFILNVLCSLLWFIHFCFLIKYDNRHQFVAQLLINVDQDDDDHLLHNDENGSYISQIFFGWVSPLLDRGVRSRIDSFNDLFKLPHTLISYSVLDIVDEYLSSSLKRTNFLVRTLFRQFGWKLFIIGIMKLTADVLSFLAPIFLNKILLYLEGDHFNSREGFTYAFGLFGATFLNVILISAFNFQMSKLSLRVRTVLVSIVYHKIFRVRSTLLMSRFDTGQLLNLANTDIERVVNFSPSLYQFISLPIQLVITLYLLYNEVGIIFLSAVFFILALIPLNRIICNKIGTYSQEMMKWKDRRIKMMSEVLRGIRTIKMHFWEQSFINRIQIFRTNEMKYLRWRKYLDALCVYFWATTPVIISSLVFGTFAYVYGSDRLTASKVFTSLALLSMLIMPLNALPWVLNGLIEALVSVRRLEKFFELNETHPQEEWNILERNENKAFELNDCKFDYFNNMDEGNDNFKLGPISLNVSHQSFIAVIGKVGSGKSSLLKSLLNELNRINGTMGIDHSFLHKGIGYVSQEPWICDMSVRDNILFGKEFDSERYYQVVDSCALISDFKLFPNADQTIIGNHGATLSGGQKSRIALARAIYQNFDVYILDEPFASVDVKVANEIYEKCLQKLLKGKCLILATNHLEYLKTADSILVFDHGSINQTITFAELNQDLYKTIQAVNLPKPIAETVFDENSIELEAMEEEREVGFVKLNIYLQYIGAIGYFVFSMILASICFMQTSKTTSDFWLSYWTQNKSSGDAMYYLTIFICIAIVNSIVTLIRAFIFAYGGVKAAIVLHDRLLNSVMQTALLFFDLTAFGIIINRFSSDVFNVDDALPFTLNIFLAQLSGLMASLIVTVYGMPWIFILVVPLIIPYYLIQKYFRATSRELKRLSAVSLSPIYSQLDDTIQGLTTIRAFAQVGRFKEDFYHKVDIYNRIQYAINGVQQWLNLRLQLLGVVVTASVAFIAVTLHFYHHDNVNSGLIGLALVYSLSLTSLLNGSVQSFTQTELDMISVERIGQILKSIRDNFDFDNSENEPSLMVDESWPSNGIIRFNNVSMRYRPELDYALKKITLTIEPGEHIAIVGRTGSGKSSLFQVLFRLIKLDSGSISIDGVDISLISVKLLRSKIFIIPQDPFLFSGSIRHNLDPLDEFRDDEIWTALFNCKINILVDSLGGLDAELHENGKDLSVGQRHLFCLARAILNKKKIVCMDEVTANIDPETENVLHELVRTNLKHCTVLHIAHKLESIRNYNRVVVMDSGQIVEICTSQEYLNRYKSVP</sequence>
<feature type="transmembrane region" description="Helical" evidence="13">
    <location>
        <begin position="508"/>
        <end position="535"/>
    </location>
</feature>
<keyword evidence="11 13" id="KW-0472">Membrane</keyword>
<dbReference type="InterPro" id="IPR003593">
    <property type="entry name" value="AAA+_ATPase"/>
</dbReference>
<dbReference type="PANTHER" id="PTHR24223">
    <property type="entry name" value="ATP-BINDING CASSETTE SUB-FAMILY C"/>
    <property type="match status" value="1"/>
</dbReference>
<feature type="transmembrane region" description="Helical" evidence="13">
    <location>
        <begin position="871"/>
        <end position="896"/>
    </location>
</feature>
<name>A0A9Q0M4J2_BLOTA</name>
<dbReference type="Pfam" id="PF00005">
    <property type="entry name" value="ABC_tran"/>
    <property type="match status" value="2"/>
</dbReference>
<dbReference type="FunFam" id="3.40.50.300:FF:000838">
    <property type="entry name" value="ABC multidrug transporter (Eurofung)"/>
    <property type="match status" value="1"/>
</dbReference>
<evidence type="ECO:0000256" key="7">
    <source>
        <dbReference type="ARBA" id="ARBA00022741"/>
    </source>
</evidence>
<dbReference type="GO" id="GO:0016020">
    <property type="term" value="C:membrane"/>
    <property type="evidence" value="ECO:0007669"/>
    <property type="project" value="UniProtKB-SubCell"/>
</dbReference>
<dbReference type="InterPro" id="IPR036640">
    <property type="entry name" value="ABC1_TM_sf"/>
</dbReference>
<evidence type="ECO:0000256" key="12">
    <source>
        <dbReference type="ARBA" id="ARBA00034018"/>
    </source>
</evidence>
<evidence type="ECO:0000256" key="6">
    <source>
        <dbReference type="ARBA" id="ARBA00022737"/>
    </source>
</evidence>
<keyword evidence="10 13" id="KW-1133">Transmembrane helix</keyword>
<dbReference type="InterPro" id="IPR027417">
    <property type="entry name" value="P-loop_NTPase"/>
</dbReference>
<keyword evidence="6" id="KW-0677">Repeat</keyword>
<keyword evidence="4" id="KW-0813">Transport</keyword>
<dbReference type="OMA" id="PYAWPSQ"/>
<feature type="transmembrane region" description="Helical" evidence="13">
    <location>
        <begin position="136"/>
        <end position="155"/>
    </location>
</feature>
<evidence type="ECO:0000256" key="9">
    <source>
        <dbReference type="ARBA" id="ARBA00022967"/>
    </source>
</evidence>
<evidence type="ECO:0000256" key="8">
    <source>
        <dbReference type="ARBA" id="ARBA00022840"/>
    </source>
</evidence>
<accession>A0A9Q0M4J2</accession>
<feature type="transmembrane region" description="Helical" evidence="13">
    <location>
        <begin position="167"/>
        <end position="186"/>
    </location>
</feature>
<feature type="transmembrane region" description="Helical" evidence="13">
    <location>
        <begin position="288"/>
        <end position="309"/>
    </location>
</feature>
<feature type="transmembrane region" description="Helical" evidence="13">
    <location>
        <begin position="956"/>
        <end position="977"/>
    </location>
</feature>
<evidence type="ECO:0000256" key="3">
    <source>
        <dbReference type="ARBA" id="ARBA00012191"/>
    </source>
</evidence>
<evidence type="ECO:0000256" key="2">
    <source>
        <dbReference type="ARBA" id="ARBA00009726"/>
    </source>
</evidence>
<dbReference type="Gene3D" id="3.40.50.300">
    <property type="entry name" value="P-loop containing nucleotide triphosphate hydrolases"/>
    <property type="match status" value="2"/>
</dbReference>
<dbReference type="InterPro" id="IPR050173">
    <property type="entry name" value="ABC_transporter_C-like"/>
</dbReference>
<dbReference type="GO" id="GO:0005524">
    <property type="term" value="F:ATP binding"/>
    <property type="evidence" value="ECO:0007669"/>
    <property type="project" value="UniProtKB-KW"/>
</dbReference>
<evidence type="ECO:0000256" key="10">
    <source>
        <dbReference type="ARBA" id="ARBA00022989"/>
    </source>
</evidence>
<evidence type="ECO:0000259" key="15">
    <source>
        <dbReference type="PROSITE" id="PS50929"/>
    </source>
</evidence>
<dbReference type="InterPro" id="IPR003439">
    <property type="entry name" value="ABC_transporter-like_ATP-bd"/>
</dbReference>
<feature type="transmembrane region" description="Helical" evidence="13">
    <location>
        <begin position="405"/>
        <end position="423"/>
    </location>
</feature>
<dbReference type="GO" id="GO:0016887">
    <property type="term" value="F:ATP hydrolysis activity"/>
    <property type="evidence" value="ECO:0007669"/>
    <property type="project" value="InterPro"/>
</dbReference>
<feature type="transmembrane region" description="Helical" evidence="13">
    <location>
        <begin position="916"/>
        <end position="944"/>
    </location>
</feature>
<evidence type="ECO:0000256" key="5">
    <source>
        <dbReference type="ARBA" id="ARBA00022692"/>
    </source>
</evidence>
<evidence type="ECO:0000256" key="11">
    <source>
        <dbReference type="ARBA" id="ARBA00023136"/>
    </source>
</evidence>
<dbReference type="Proteomes" id="UP001142055">
    <property type="component" value="Chromosome 3"/>
</dbReference>
<dbReference type="FunFam" id="1.20.1560.10:FF:000037">
    <property type="entry name" value="ATP-binding cassette subfamily C member 10"/>
    <property type="match status" value="1"/>
</dbReference>
<dbReference type="EC" id="7.6.2.2" evidence="3"/>
<feature type="transmembrane region" description="Helical" evidence="13">
    <location>
        <begin position="1109"/>
        <end position="1129"/>
    </location>
</feature>
<dbReference type="PROSITE" id="PS00211">
    <property type="entry name" value="ABC_TRANSPORTER_1"/>
    <property type="match status" value="1"/>
</dbReference>
<reference evidence="16" key="1">
    <citation type="submission" date="2022-12" db="EMBL/GenBank/DDBJ databases">
        <title>Genome assemblies of Blomia tropicalis.</title>
        <authorList>
            <person name="Cui Y."/>
        </authorList>
    </citation>
    <scope>NUCLEOTIDE SEQUENCE</scope>
    <source>
        <tissue evidence="16">Adult mites</tissue>
    </source>
</reference>
<dbReference type="InterPro" id="IPR011527">
    <property type="entry name" value="ABC1_TM_dom"/>
</dbReference>
<keyword evidence="7" id="KW-0547">Nucleotide-binding</keyword>
<keyword evidence="5 13" id="KW-0812">Transmembrane</keyword>
<feature type="domain" description="ABC transporter" evidence="14">
    <location>
        <begin position="1206"/>
        <end position="1433"/>
    </location>
</feature>
<dbReference type="SUPFAM" id="SSF90123">
    <property type="entry name" value="ABC transporter transmembrane region"/>
    <property type="match status" value="2"/>
</dbReference>
<proteinExistence type="inferred from homology"/>
<evidence type="ECO:0000313" key="17">
    <source>
        <dbReference type="Proteomes" id="UP001142055"/>
    </source>
</evidence>
<feature type="transmembrane region" description="Helical" evidence="13">
    <location>
        <begin position="103"/>
        <end position="124"/>
    </location>
</feature>
<dbReference type="Gene3D" id="1.20.1560.10">
    <property type="entry name" value="ABC transporter type 1, transmembrane domain"/>
    <property type="match status" value="2"/>
</dbReference>
<dbReference type="Pfam" id="PF00664">
    <property type="entry name" value="ABC_membrane"/>
    <property type="match status" value="2"/>
</dbReference>
<dbReference type="CDD" id="cd18598">
    <property type="entry name" value="ABC_6TM_MRP7_D1_like"/>
    <property type="match status" value="1"/>
</dbReference>
<dbReference type="EMBL" id="JAPWDV010000003">
    <property type="protein sequence ID" value="KAJ6218563.1"/>
    <property type="molecule type" value="Genomic_DNA"/>
</dbReference>
<organism evidence="16 17">
    <name type="scientific">Blomia tropicalis</name>
    <name type="common">Mite</name>
    <dbReference type="NCBI Taxonomy" id="40697"/>
    <lineage>
        <taxon>Eukaryota</taxon>
        <taxon>Metazoa</taxon>
        <taxon>Ecdysozoa</taxon>
        <taxon>Arthropoda</taxon>
        <taxon>Chelicerata</taxon>
        <taxon>Arachnida</taxon>
        <taxon>Acari</taxon>
        <taxon>Acariformes</taxon>
        <taxon>Sarcoptiformes</taxon>
        <taxon>Astigmata</taxon>
        <taxon>Glycyphagoidea</taxon>
        <taxon>Echimyopodidae</taxon>
        <taxon>Blomia</taxon>
    </lineage>
</organism>
<feature type="domain" description="ABC transmembrane type-1" evidence="15">
    <location>
        <begin position="289"/>
        <end position="572"/>
    </location>
</feature>
<feature type="domain" description="ABC transmembrane type-1" evidence="15">
    <location>
        <begin position="882"/>
        <end position="1164"/>
    </location>
</feature>
<feature type="transmembrane region" description="Helical" evidence="13">
    <location>
        <begin position="429"/>
        <end position="448"/>
    </location>
</feature>
<dbReference type="CDD" id="cd03244">
    <property type="entry name" value="ABCC_MRP_domain2"/>
    <property type="match status" value="1"/>
</dbReference>
<feature type="transmembrane region" description="Helical" evidence="13">
    <location>
        <begin position="77"/>
        <end position="97"/>
    </location>
</feature>
<evidence type="ECO:0000259" key="14">
    <source>
        <dbReference type="PROSITE" id="PS50893"/>
    </source>
</evidence>
<dbReference type="InterPro" id="IPR017871">
    <property type="entry name" value="ABC_transporter-like_CS"/>
</dbReference>
<dbReference type="PROSITE" id="PS50929">
    <property type="entry name" value="ABC_TM1F"/>
    <property type="match status" value="2"/>
</dbReference>
<keyword evidence="17" id="KW-1185">Reference proteome</keyword>
<comment type="caution">
    <text evidence="16">The sequence shown here is derived from an EMBL/GenBank/DDBJ whole genome shotgun (WGS) entry which is preliminary data.</text>
</comment>
<dbReference type="SUPFAM" id="SSF52540">
    <property type="entry name" value="P-loop containing nucleoside triphosphate hydrolases"/>
    <property type="match status" value="2"/>
</dbReference>
<comment type="subcellular location">
    <subcellularLocation>
        <location evidence="1">Membrane</location>
        <topology evidence="1">Multi-pass membrane protein</topology>
    </subcellularLocation>
</comment>
<keyword evidence="8" id="KW-0067">ATP-binding</keyword>
<feature type="transmembrane region" description="Helical" evidence="13">
    <location>
        <begin position="547"/>
        <end position="571"/>
    </location>
</feature>
<dbReference type="SMART" id="SM00382">
    <property type="entry name" value="AAA"/>
    <property type="match status" value="2"/>
</dbReference>
<evidence type="ECO:0000256" key="1">
    <source>
        <dbReference type="ARBA" id="ARBA00004141"/>
    </source>
</evidence>
<protein>
    <recommendedName>
        <fullName evidence="3">ABC-type xenobiotic transporter</fullName>
        <ecNumber evidence="3">7.6.2.2</ecNumber>
    </recommendedName>
</protein>
<dbReference type="PROSITE" id="PS50893">
    <property type="entry name" value="ABC_TRANSPORTER_2"/>
    <property type="match status" value="2"/>
</dbReference>
<dbReference type="GO" id="GO:0008559">
    <property type="term" value="F:ABC-type xenobiotic transporter activity"/>
    <property type="evidence" value="ECO:0007669"/>
    <property type="project" value="UniProtKB-EC"/>
</dbReference>
<feature type="transmembrane region" description="Helical" evidence="13">
    <location>
        <begin position="1135"/>
        <end position="1156"/>
    </location>
</feature>
<dbReference type="PANTHER" id="PTHR24223:SF330">
    <property type="entry name" value="ATP-BINDING CASSETTE SUB-FAMILY C MEMBER 10"/>
    <property type="match status" value="1"/>
</dbReference>
<comment type="catalytic activity">
    <reaction evidence="12">
        <text>ATP + H2O + xenobioticSide 1 = ADP + phosphate + xenobioticSide 2.</text>
        <dbReference type="EC" id="7.6.2.2"/>
    </reaction>
</comment>
<dbReference type="CDD" id="cd03250">
    <property type="entry name" value="ABCC_MRP_domain1"/>
    <property type="match status" value="1"/>
</dbReference>
<dbReference type="CDD" id="cd18605">
    <property type="entry name" value="ABC_6TM_MRP7_D2_like"/>
    <property type="match status" value="1"/>
</dbReference>
<feature type="transmembrane region" description="Helical" evidence="13">
    <location>
        <begin position="37"/>
        <end position="57"/>
    </location>
</feature>
<feature type="domain" description="ABC transporter" evidence="14">
    <location>
        <begin position="606"/>
        <end position="838"/>
    </location>
</feature>